<accession>A0A5B9EFC0</accession>
<reference evidence="1 2" key="1">
    <citation type="submission" date="2019-08" db="EMBL/GenBank/DDBJ databases">
        <title>Complete genome sequence of Terriglobus albidus strain ORNL.</title>
        <authorList>
            <person name="Podar M."/>
        </authorList>
    </citation>
    <scope>NUCLEOTIDE SEQUENCE [LARGE SCALE GENOMIC DNA]</scope>
    <source>
        <strain evidence="1 2">ORNL</strain>
    </source>
</reference>
<dbReference type="Proteomes" id="UP000321820">
    <property type="component" value="Chromosome"/>
</dbReference>
<dbReference type="EMBL" id="CP042806">
    <property type="protein sequence ID" value="QEE30923.1"/>
    <property type="molecule type" value="Genomic_DNA"/>
</dbReference>
<dbReference type="RefSeq" id="WP_147650218.1">
    <property type="nucleotide sequence ID" value="NZ_CP042806.1"/>
</dbReference>
<sequence>MSYTESYECDVCGNKKGERDLWWLSFSDCIPGSSPDDTIPVIKFSRFDVSHSHDKTVKHICGAQCAATLMNRWMSDQHDDPDQHCAR</sequence>
<keyword evidence="2" id="KW-1185">Reference proteome</keyword>
<dbReference type="AlphaFoldDB" id="A0A5B9EFC0"/>
<evidence type="ECO:0000313" key="1">
    <source>
        <dbReference type="EMBL" id="QEE30923.1"/>
    </source>
</evidence>
<name>A0A5B9EFC0_9BACT</name>
<evidence type="ECO:0000313" key="2">
    <source>
        <dbReference type="Proteomes" id="UP000321820"/>
    </source>
</evidence>
<dbReference type="KEGG" id="talb:FTW19_24735"/>
<protein>
    <submittedName>
        <fullName evidence="1">Uncharacterized protein</fullName>
    </submittedName>
</protein>
<organism evidence="1 2">
    <name type="scientific">Terriglobus albidus</name>
    <dbReference type="NCBI Taxonomy" id="1592106"/>
    <lineage>
        <taxon>Bacteria</taxon>
        <taxon>Pseudomonadati</taxon>
        <taxon>Acidobacteriota</taxon>
        <taxon>Terriglobia</taxon>
        <taxon>Terriglobales</taxon>
        <taxon>Acidobacteriaceae</taxon>
        <taxon>Terriglobus</taxon>
    </lineage>
</organism>
<dbReference type="OrthoDB" id="121987at2"/>
<gene>
    <name evidence="1" type="ORF">FTW19_24735</name>
</gene>
<proteinExistence type="predicted"/>